<name>A0A6N8DSE4_RHOAC</name>
<keyword evidence="1" id="KW-0813">Transport</keyword>
<dbReference type="InterPro" id="IPR051010">
    <property type="entry name" value="BCAA_transport"/>
</dbReference>
<proteinExistence type="predicted"/>
<dbReference type="Proteomes" id="UP000439113">
    <property type="component" value="Unassembled WGS sequence"/>
</dbReference>
<reference evidence="2 3" key="1">
    <citation type="submission" date="2019-11" db="EMBL/GenBank/DDBJ databases">
        <title>Whole-genome sequence of a Rhodoblastus acidophilus DSM 142.</title>
        <authorList>
            <person name="Kyndt J.A."/>
            <person name="Meyer T.E."/>
        </authorList>
    </citation>
    <scope>NUCLEOTIDE SEQUENCE [LARGE SCALE GENOMIC DNA]</scope>
    <source>
        <strain evidence="2 3">DSM 142</strain>
    </source>
</reference>
<dbReference type="PANTHER" id="PTHR30483">
    <property type="entry name" value="LEUCINE-SPECIFIC-BINDING PROTEIN"/>
    <property type="match status" value="1"/>
</dbReference>
<dbReference type="EMBL" id="WNKS01000013">
    <property type="protein sequence ID" value="MTV32113.1"/>
    <property type="molecule type" value="Genomic_DNA"/>
</dbReference>
<dbReference type="InterPro" id="IPR028082">
    <property type="entry name" value="Peripla_BP_I"/>
</dbReference>
<accession>A0A6N8DSE4</accession>
<dbReference type="Gene3D" id="3.40.50.2300">
    <property type="match status" value="2"/>
</dbReference>
<protein>
    <submittedName>
        <fullName evidence="2">Branched-chain amino acid ABC transporter substrate-binding protein</fullName>
    </submittedName>
</protein>
<sequence>MRSPPYYSSINHIADDRIVLKQGRRPPVRPLKKRANKNAAVSLPQGDALTGQLTRWICGLFGLILLAAPARAESPELDGDKPAQNFVIGYLRRAENRTAISRLSLPAENDGQAGAESGLDDNNVAGEFLGQKFSLAAHRLKPGEDPGQALADLEAKGARFVLADLPAEALLKAADSPAGAKTLLFNIGAADEILREESCRANVIHVAPSRAMLADGLTQYLLWKQWRKLLVVVGSHDQDRLWAEALKRSATRFGGKIIEERMFADAGGARRADSGVALVQKQIPAFTQNAPAYDVMLAADESAVFAEYLPYRTWDARPVAGSAGLVPTSWDPAYEQAGATQLQQRFERKFLRHMTALDMNGWTAARMIGDAAAHDAAGDTSAARAYFLSKDFALAAFKGQKLTLRDWNLQLRQPILLSDGRNVVSVSPQEGFMHQFSELDTLGLDRPETKCRLK</sequence>
<dbReference type="GO" id="GO:0006865">
    <property type="term" value="P:amino acid transport"/>
    <property type="evidence" value="ECO:0007669"/>
    <property type="project" value="UniProtKB-KW"/>
</dbReference>
<gene>
    <name evidence="2" type="ORF">GJ654_14075</name>
</gene>
<dbReference type="AlphaFoldDB" id="A0A6N8DSE4"/>
<dbReference type="CDD" id="cd06268">
    <property type="entry name" value="PBP1_ABC_transporter_LIVBP-like"/>
    <property type="match status" value="1"/>
</dbReference>
<evidence type="ECO:0000313" key="3">
    <source>
        <dbReference type="Proteomes" id="UP000439113"/>
    </source>
</evidence>
<dbReference type="InterPro" id="IPR022478">
    <property type="entry name" value="ABC_transptr_sub-bd_PQQ"/>
</dbReference>
<keyword evidence="1" id="KW-0029">Amino-acid transport</keyword>
<evidence type="ECO:0000313" key="2">
    <source>
        <dbReference type="EMBL" id="MTV32113.1"/>
    </source>
</evidence>
<dbReference type="NCBIfam" id="TIGR03863">
    <property type="entry name" value="PQQ_ABC_bind"/>
    <property type="match status" value="1"/>
</dbReference>
<dbReference type="OrthoDB" id="5341635at2"/>
<dbReference type="PANTHER" id="PTHR30483:SF6">
    <property type="entry name" value="PERIPLASMIC BINDING PROTEIN OF ABC TRANSPORTER FOR NATURAL AMINO ACIDS"/>
    <property type="match status" value="1"/>
</dbReference>
<organism evidence="2 3">
    <name type="scientific">Rhodoblastus acidophilus</name>
    <name type="common">Rhodopseudomonas acidophila</name>
    <dbReference type="NCBI Taxonomy" id="1074"/>
    <lineage>
        <taxon>Bacteria</taxon>
        <taxon>Pseudomonadati</taxon>
        <taxon>Pseudomonadota</taxon>
        <taxon>Alphaproteobacteria</taxon>
        <taxon>Hyphomicrobiales</taxon>
        <taxon>Rhodoblastaceae</taxon>
        <taxon>Rhodoblastus</taxon>
    </lineage>
</organism>
<dbReference type="SUPFAM" id="SSF53822">
    <property type="entry name" value="Periplasmic binding protein-like I"/>
    <property type="match status" value="1"/>
</dbReference>
<comment type="caution">
    <text evidence="2">The sequence shown here is derived from an EMBL/GenBank/DDBJ whole genome shotgun (WGS) entry which is preliminary data.</text>
</comment>
<evidence type="ECO:0000256" key="1">
    <source>
        <dbReference type="ARBA" id="ARBA00022970"/>
    </source>
</evidence>